<comment type="caution">
    <text evidence="1">The sequence shown here is derived from an EMBL/GenBank/DDBJ whole genome shotgun (WGS) entry which is preliminary data.</text>
</comment>
<accession>A0A8J8NSK8</accession>
<organism evidence="1 2">
    <name type="scientific">Halteria grandinella</name>
    <dbReference type="NCBI Taxonomy" id="5974"/>
    <lineage>
        <taxon>Eukaryota</taxon>
        <taxon>Sar</taxon>
        <taxon>Alveolata</taxon>
        <taxon>Ciliophora</taxon>
        <taxon>Intramacronucleata</taxon>
        <taxon>Spirotrichea</taxon>
        <taxon>Stichotrichia</taxon>
        <taxon>Sporadotrichida</taxon>
        <taxon>Halteriidae</taxon>
        <taxon>Halteria</taxon>
    </lineage>
</organism>
<reference evidence="1" key="1">
    <citation type="submission" date="2019-06" db="EMBL/GenBank/DDBJ databases">
        <authorList>
            <person name="Zheng W."/>
        </authorList>
    </citation>
    <scope>NUCLEOTIDE SEQUENCE</scope>
    <source>
        <strain evidence="1">QDHG01</strain>
    </source>
</reference>
<evidence type="ECO:0000313" key="1">
    <source>
        <dbReference type="EMBL" id="TNV79391.1"/>
    </source>
</evidence>
<name>A0A8J8NSK8_HALGN</name>
<protein>
    <submittedName>
        <fullName evidence="1">Uncharacterized protein</fullName>
    </submittedName>
</protein>
<gene>
    <name evidence="1" type="ORF">FGO68_gene5197</name>
</gene>
<dbReference type="AlphaFoldDB" id="A0A8J8NSK8"/>
<sequence>MLGYDLKEMSLNLLNTGSTTATRGPRLTKPCLNDQYLSMMMTQSHISPIISPKEEGGKIIKGNSTQAVRSSMDDLPSLDMPPIDLFFQDANIPNGETSPFALHLQSFQSRQFFPNARDEFQFYEQNICKIEEIKQIANKTASTLSTTPQIQHTSTQCDSPKIQDDHNIWQQEQASEGRPEYFQDHENQLIDQCDLVMSEDKMENNDQLETNEGEQQLQFRFSGQKVKLPSGKQEWELQFTIFQEGAFTQVSDGIYLSVLEIIELYTDQIISSYDRSLNHIIFKKFKSYSALETFKQQFPQLAADPRIVSELNFIQSVFNPTGGFTDENNYIQRVMKNFTKIELMRFMRNDQTRTIYLQFSQYLLLMPFDLTYKKNRRWYTEKDFESQIIKLHDLARLYELADKFSAFD</sequence>
<evidence type="ECO:0000313" key="2">
    <source>
        <dbReference type="Proteomes" id="UP000785679"/>
    </source>
</evidence>
<proteinExistence type="predicted"/>
<keyword evidence="2" id="KW-1185">Reference proteome</keyword>
<dbReference type="EMBL" id="RRYP01008966">
    <property type="protein sequence ID" value="TNV79391.1"/>
    <property type="molecule type" value="Genomic_DNA"/>
</dbReference>
<dbReference type="Proteomes" id="UP000785679">
    <property type="component" value="Unassembled WGS sequence"/>
</dbReference>